<reference evidence="5 6" key="1">
    <citation type="journal article" date="2015" name="Genome Announc.">
        <title>Expanding the biotechnology potential of lactobacilli through comparative genomics of 213 strains and associated genera.</title>
        <authorList>
            <person name="Sun Z."/>
            <person name="Harris H.M."/>
            <person name="McCann A."/>
            <person name="Guo C."/>
            <person name="Argimon S."/>
            <person name="Zhang W."/>
            <person name="Yang X."/>
            <person name="Jeffery I.B."/>
            <person name="Cooney J.C."/>
            <person name="Kagawa T.F."/>
            <person name="Liu W."/>
            <person name="Song Y."/>
            <person name="Salvetti E."/>
            <person name="Wrobel A."/>
            <person name="Rasinkangas P."/>
            <person name="Parkhill J."/>
            <person name="Rea M.C."/>
            <person name="O'Sullivan O."/>
            <person name="Ritari J."/>
            <person name="Douillard F.P."/>
            <person name="Paul Ross R."/>
            <person name="Yang R."/>
            <person name="Briner A.E."/>
            <person name="Felis G.E."/>
            <person name="de Vos W.M."/>
            <person name="Barrangou R."/>
            <person name="Klaenhammer T.R."/>
            <person name="Caufield P.W."/>
            <person name="Cui Y."/>
            <person name="Zhang H."/>
            <person name="O'Toole P.W."/>
        </authorList>
    </citation>
    <scope>NUCLEOTIDE SEQUENCE [LARGE SCALE GENOMIC DNA]</scope>
    <source>
        <strain evidence="5 6">DSM 14421</strain>
    </source>
</reference>
<dbReference type="PATRIC" id="fig|1423739.3.peg.2500"/>
<dbReference type="InterPro" id="IPR003313">
    <property type="entry name" value="AraC-bd"/>
</dbReference>
<feature type="domain" description="HTH araC/xylS-type" evidence="4">
    <location>
        <begin position="186"/>
        <end position="284"/>
    </location>
</feature>
<dbReference type="STRING" id="1423739.FC85_GL002403"/>
<dbReference type="GO" id="GO:0043565">
    <property type="term" value="F:sequence-specific DNA binding"/>
    <property type="evidence" value="ECO:0007669"/>
    <property type="project" value="InterPro"/>
</dbReference>
<dbReference type="RefSeq" id="WP_057864026.1">
    <property type="nucleotide sequence ID" value="NZ_AZEY01000023.1"/>
</dbReference>
<dbReference type="Gene3D" id="2.60.120.280">
    <property type="entry name" value="Regulatory protein AraC"/>
    <property type="match status" value="1"/>
</dbReference>
<dbReference type="PANTHER" id="PTHR43280:SF2">
    <property type="entry name" value="HTH-TYPE TRANSCRIPTIONAL REGULATOR EXSA"/>
    <property type="match status" value="1"/>
</dbReference>
<dbReference type="SMART" id="SM00342">
    <property type="entry name" value="HTH_ARAC"/>
    <property type="match status" value="1"/>
</dbReference>
<dbReference type="GO" id="GO:0003700">
    <property type="term" value="F:DNA-binding transcription factor activity"/>
    <property type="evidence" value="ECO:0007669"/>
    <property type="project" value="InterPro"/>
</dbReference>
<evidence type="ECO:0000313" key="5">
    <source>
        <dbReference type="EMBL" id="KRL68586.1"/>
    </source>
</evidence>
<dbReference type="PROSITE" id="PS00041">
    <property type="entry name" value="HTH_ARAC_FAMILY_1"/>
    <property type="match status" value="1"/>
</dbReference>
<evidence type="ECO:0000259" key="4">
    <source>
        <dbReference type="PROSITE" id="PS01124"/>
    </source>
</evidence>
<dbReference type="SUPFAM" id="SSF51215">
    <property type="entry name" value="Regulatory protein AraC"/>
    <property type="match status" value="1"/>
</dbReference>
<dbReference type="PANTHER" id="PTHR43280">
    <property type="entry name" value="ARAC-FAMILY TRANSCRIPTIONAL REGULATOR"/>
    <property type="match status" value="1"/>
</dbReference>
<name>A0A0R1SPE0_9LACO</name>
<proteinExistence type="predicted"/>
<accession>A0A0R1SPE0</accession>
<dbReference type="InterPro" id="IPR009057">
    <property type="entry name" value="Homeodomain-like_sf"/>
</dbReference>
<evidence type="ECO:0000313" key="6">
    <source>
        <dbReference type="Proteomes" id="UP000052013"/>
    </source>
</evidence>
<comment type="caution">
    <text evidence="5">The sequence shown here is derived from an EMBL/GenBank/DDBJ whole genome shotgun (WGS) entry which is preliminary data.</text>
</comment>
<organism evidence="5 6">
    <name type="scientific">Lentilactobacillus diolivorans DSM 14421</name>
    <dbReference type="NCBI Taxonomy" id="1423739"/>
    <lineage>
        <taxon>Bacteria</taxon>
        <taxon>Bacillati</taxon>
        <taxon>Bacillota</taxon>
        <taxon>Bacilli</taxon>
        <taxon>Lactobacillales</taxon>
        <taxon>Lactobacillaceae</taxon>
        <taxon>Lentilactobacillus</taxon>
    </lineage>
</organism>
<dbReference type="SUPFAM" id="SSF46689">
    <property type="entry name" value="Homeodomain-like"/>
    <property type="match status" value="1"/>
</dbReference>
<evidence type="ECO:0000256" key="3">
    <source>
        <dbReference type="ARBA" id="ARBA00023163"/>
    </source>
</evidence>
<dbReference type="Pfam" id="PF02311">
    <property type="entry name" value="AraC_binding"/>
    <property type="match status" value="1"/>
</dbReference>
<evidence type="ECO:0000256" key="2">
    <source>
        <dbReference type="ARBA" id="ARBA00023125"/>
    </source>
</evidence>
<sequence>MEDEYISISCIPLPTFIQGGYAIFDPGEMHPNRNDLQYFVLMFIVKGTLFIAEDGQNYTLKPGDNFILLPQHHHYAWRPVEARTEYYWVHFSVSGRWVQEPEPVDVSSKINIPTLHYFTPSVTLCLKKLQRIPDSEVTFKLINRIFKNSALQNNVGFWQAQQQFIDLLQIIQVKVKGESSYAQLAENIERYLRDHFDERITNASLGKQFHVHPNSIALSMKKTFGMTPNAFLTKYRLEEAAKRLLMTTESVSQIALDVGYNNIYYFSTVFKRYYGASPIAYREKFKKQSVPPSD</sequence>
<keyword evidence="1" id="KW-0805">Transcription regulation</keyword>
<keyword evidence="2" id="KW-0238">DNA-binding</keyword>
<dbReference type="InterPro" id="IPR018062">
    <property type="entry name" value="HTH_AraC-typ_CS"/>
</dbReference>
<dbReference type="InterPro" id="IPR037923">
    <property type="entry name" value="HTH-like"/>
</dbReference>
<dbReference type="PROSITE" id="PS01124">
    <property type="entry name" value="HTH_ARAC_FAMILY_2"/>
    <property type="match status" value="1"/>
</dbReference>
<dbReference type="Proteomes" id="UP000052013">
    <property type="component" value="Unassembled WGS sequence"/>
</dbReference>
<dbReference type="Pfam" id="PF12833">
    <property type="entry name" value="HTH_18"/>
    <property type="match status" value="1"/>
</dbReference>
<gene>
    <name evidence="5" type="ORF">FC85_GL002403</name>
</gene>
<dbReference type="EMBL" id="AZEY01000023">
    <property type="protein sequence ID" value="KRL68586.1"/>
    <property type="molecule type" value="Genomic_DNA"/>
</dbReference>
<dbReference type="AlphaFoldDB" id="A0A0R1SPE0"/>
<dbReference type="InterPro" id="IPR018060">
    <property type="entry name" value="HTH_AraC"/>
</dbReference>
<evidence type="ECO:0000256" key="1">
    <source>
        <dbReference type="ARBA" id="ARBA00023015"/>
    </source>
</evidence>
<keyword evidence="3" id="KW-0804">Transcription</keyword>
<dbReference type="PRINTS" id="PR00032">
    <property type="entry name" value="HTHARAC"/>
</dbReference>
<dbReference type="InterPro" id="IPR020449">
    <property type="entry name" value="Tscrpt_reg_AraC-type_HTH"/>
</dbReference>
<protein>
    <submittedName>
        <fullName evidence="5">Transcriptional regulator</fullName>
    </submittedName>
</protein>
<dbReference type="Gene3D" id="1.10.10.60">
    <property type="entry name" value="Homeodomain-like"/>
    <property type="match status" value="2"/>
</dbReference>